<name>A0A0D2LDU1_HYPSF</name>
<evidence type="ECO:0000313" key="2">
    <source>
        <dbReference type="EMBL" id="KJA25592.1"/>
    </source>
</evidence>
<organism evidence="2 3">
    <name type="scientific">Hypholoma sublateritium (strain FD-334 SS-4)</name>
    <dbReference type="NCBI Taxonomy" id="945553"/>
    <lineage>
        <taxon>Eukaryota</taxon>
        <taxon>Fungi</taxon>
        <taxon>Dikarya</taxon>
        <taxon>Basidiomycota</taxon>
        <taxon>Agaricomycotina</taxon>
        <taxon>Agaricomycetes</taxon>
        <taxon>Agaricomycetidae</taxon>
        <taxon>Agaricales</taxon>
        <taxon>Agaricineae</taxon>
        <taxon>Strophariaceae</taxon>
        <taxon>Hypholoma</taxon>
    </lineage>
</organism>
<sequence length="146" mass="16618">MVGTMANWILYGVLWVQVYLYYVAFPKDNPALKIIVFLELVLETVQSVAVTHDLVQFCIFVYTDSVIVEQLGTSWYSVALLTGLIAILSQAFYCYRVAVLTRSKYAVALISMVSVMRGYASDHIIFSSRSGNFYSFQYVNLQRQSH</sequence>
<protein>
    <submittedName>
        <fullName evidence="2">Uncharacterized protein</fullName>
    </submittedName>
</protein>
<keyword evidence="3" id="KW-1185">Reference proteome</keyword>
<accession>A0A0D2LDU1</accession>
<keyword evidence="1" id="KW-0812">Transmembrane</keyword>
<dbReference type="OMA" id="VESCLIM"/>
<gene>
    <name evidence="2" type="ORF">HYPSUDRAFT_134575</name>
</gene>
<evidence type="ECO:0000256" key="1">
    <source>
        <dbReference type="SAM" id="Phobius"/>
    </source>
</evidence>
<feature type="transmembrane region" description="Helical" evidence="1">
    <location>
        <begin position="6"/>
        <end position="24"/>
    </location>
</feature>
<dbReference type="PANTHER" id="PTHR40465:SF1">
    <property type="entry name" value="DUF6534 DOMAIN-CONTAINING PROTEIN"/>
    <property type="match status" value="1"/>
</dbReference>
<dbReference type="STRING" id="945553.A0A0D2LDU1"/>
<reference evidence="3" key="1">
    <citation type="submission" date="2014-04" db="EMBL/GenBank/DDBJ databases">
        <title>Evolutionary Origins and Diversification of the Mycorrhizal Mutualists.</title>
        <authorList>
            <consortium name="DOE Joint Genome Institute"/>
            <consortium name="Mycorrhizal Genomics Consortium"/>
            <person name="Kohler A."/>
            <person name="Kuo A."/>
            <person name="Nagy L.G."/>
            <person name="Floudas D."/>
            <person name="Copeland A."/>
            <person name="Barry K.W."/>
            <person name="Cichocki N."/>
            <person name="Veneault-Fourrey C."/>
            <person name="LaButti K."/>
            <person name="Lindquist E.A."/>
            <person name="Lipzen A."/>
            <person name="Lundell T."/>
            <person name="Morin E."/>
            <person name="Murat C."/>
            <person name="Riley R."/>
            <person name="Ohm R."/>
            <person name="Sun H."/>
            <person name="Tunlid A."/>
            <person name="Henrissat B."/>
            <person name="Grigoriev I.V."/>
            <person name="Hibbett D.S."/>
            <person name="Martin F."/>
        </authorList>
    </citation>
    <scope>NUCLEOTIDE SEQUENCE [LARGE SCALE GENOMIC DNA]</scope>
    <source>
        <strain evidence="3">FD-334 SS-4</strain>
    </source>
</reference>
<evidence type="ECO:0000313" key="3">
    <source>
        <dbReference type="Proteomes" id="UP000054270"/>
    </source>
</evidence>
<keyword evidence="1" id="KW-0472">Membrane</keyword>
<proteinExistence type="predicted"/>
<keyword evidence="1" id="KW-1133">Transmembrane helix</keyword>
<dbReference type="PANTHER" id="PTHR40465">
    <property type="entry name" value="CHROMOSOME 1, WHOLE GENOME SHOTGUN SEQUENCE"/>
    <property type="match status" value="1"/>
</dbReference>
<dbReference type="Proteomes" id="UP000054270">
    <property type="component" value="Unassembled WGS sequence"/>
</dbReference>
<feature type="transmembrane region" description="Helical" evidence="1">
    <location>
        <begin position="74"/>
        <end position="95"/>
    </location>
</feature>
<dbReference type="OrthoDB" id="2953893at2759"/>
<dbReference type="EMBL" id="KN817531">
    <property type="protein sequence ID" value="KJA25592.1"/>
    <property type="molecule type" value="Genomic_DNA"/>
</dbReference>
<dbReference type="AlphaFoldDB" id="A0A0D2LDU1"/>